<dbReference type="VEuPathDB" id="FungiDB:F4678DRAFT_416043"/>
<protein>
    <recommendedName>
        <fullName evidence="3">DUF1941 family protein</fullName>
    </recommendedName>
</protein>
<evidence type="ECO:0008006" key="3">
    <source>
        <dbReference type="Google" id="ProtNLM"/>
    </source>
</evidence>
<evidence type="ECO:0000313" key="2">
    <source>
        <dbReference type="Proteomes" id="UP001148614"/>
    </source>
</evidence>
<evidence type="ECO:0000313" key="1">
    <source>
        <dbReference type="EMBL" id="KAJ3557826.1"/>
    </source>
</evidence>
<dbReference type="InterPro" id="IPR008709">
    <property type="entry name" value="Neurochondrin"/>
</dbReference>
<comment type="caution">
    <text evidence="1">The sequence shown here is derived from an EMBL/GenBank/DDBJ whole genome shotgun (WGS) entry which is preliminary data.</text>
</comment>
<dbReference type="PANTHER" id="PTHR13109:SF7">
    <property type="entry name" value="NEUROCHONDRIN"/>
    <property type="match status" value="1"/>
</dbReference>
<gene>
    <name evidence="1" type="ORF">NPX13_g9848</name>
</gene>
<dbReference type="AlphaFoldDB" id="A0A9W8N5W9"/>
<dbReference type="PANTHER" id="PTHR13109">
    <property type="entry name" value="NEUROCHONDRIN"/>
    <property type="match status" value="1"/>
</dbReference>
<dbReference type="Proteomes" id="UP001148614">
    <property type="component" value="Unassembled WGS sequence"/>
</dbReference>
<proteinExistence type="predicted"/>
<reference evidence="1" key="1">
    <citation type="submission" date="2022-07" db="EMBL/GenBank/DDBJ databases">
        <title>Genome Sequence of Xylaria arbuscula.</title>
        <authorList>
            <person name="Buettner E."/>
        </authorList>
    </citation>
    <scope>NUCLEOTIDE SEQUENCE</scope>
    <source>
        <strain evidence="1">VT107</strain>
    </source>
</reference>
<accession>A0A9W8N5W9</accession>
<organism evidence="1 2">
    <name type="scientific">Xylaria arbuscula</name>
    <dbReference type="NCBI Taxonomy" id="114810"/>
    <lineage>
        <taxon>Eukaryota</taxon>
        <taxon>Fungi</taxon>
        <taxon>Dikarya</taxon>
        <taxon>Ascomycota</taxon>
        <taxon>Pezizomycotina</taxon>
        <taxon>Sordariomycetes</taxon>
        <taxon>Xylariomycetidae</taxon>
        <taxon>Xylariales</taxon>
        <taxon>Xylariaceae</taxon>
        <taxon>Xylaria</taxon>
    </lineage>
</organism>
<dbReference type="SUPFAM" id="SSF48371">
    <property type="entry name" value="ARM repeat"/>
    <property type="match status" value="1"/>
</dbReference>
<dbReference type="EMBL" id="JANPWZ010002556">
    <property type="protein sequence ID" value="KAJ3557826.1"/>
    <property type="molecule type" value="Genomic_DNA"/>
</dbReference>
<sequence>MDTDVQKVQNLLAAKDDTSRFVGLLLLKTTLDNHASDLQYEKVSELWNSISPRFLDRLIRTGSQPASEQRKQSGDMLDVAVAVLYTFTKLMNDCALDAKFYGRIPNLANAVLYSSEETTRRIVDLIHVLVQQPHGQAAGGATCFAQLDLNTWGPLIEIAPQYETVFSIFHWAWVSGSLAVPAKDLRPKLDGALKLFISSFKGQNPIPLLNFITLVFDNLNPDVSLPVMELNLDVLRPPEPEWLRPVARLIQDIASNKQTADGRRAYIHCAATLLAIYPEKFPGPLFSDDPDTTRPIAYLFVKMVQVDILSTLHLLIPKVNTTEYPSLSCRIAAALDIMTSFLGFLITAADETGGQHGLTPDRILKLHEDLLKTVGDVMEYLRDRWDDYLASSRGIESAQNSGRSIFEDAITPAAVRFVATWLRDDDGDALRTQAAGLIDLFAELYKINMSSTDVPELRLPILAALEGILQTSYGREAFHSSDFLSRSLYPDIRAILAGHGNELATGDYLRGSAIVQIFNILIEYDESSHPHPGSMDLVELISKCEVQPVKVPVSVSDRPRVEFLTDALELAATLSKSAFRDASSATQQMIQASLRDLTLKVKEDWDTLEDESMSARLAELDFE</sequence>
<name>A0A9W8N5W9_9PEZI</name>
<keyword evidence="2" id="KW-1185">Reference proteome</keyword>
<dbReference type="Pfam" id="PF05536">
    <property type="entry name" value="Neurochondrin"/>
    <property type="match status" value="1"/>
</dbReference>
<dbReference type="InterPro" id="IPR016024">
    <property type="entry name" value="ARM-type_fold"/>
</dbReference>